<evidence type="ECO:0000313" key="1">
    <source>
        <dbReference type="EMBL" id="GET39913.1"/>
    </source>
</evidence>
<accession>A0AAV3XEM1</accession>
<proteinExistence type="predicted"/>
<dbReference type="Pfam" id="PF10719">
    <property type="entry name" value="ComFB"/>
    <property type="match status" value="1"/>
</dbReference>
<dbReference type="Proteomes" id="UP001050975">
    <property type="component" value="Unassembled WGS sequence"/>
</dbReference>
<protein>
    <submittedName>
        <fullName evidence="1">Late competence development protein ComFB</fullName>
    </submittedName>
</protein>
<dbReference type="InterPro" id="IPR019657">
    <property type="entry name" value="ComFB"/>
</dbReference>
<dbReference type="EMBL" id="BLAY01000077">
    <property type="protein sequence ID" value="GET39913.1"/>
    <property type="molecule type" value="Genomic_DNA"/>
</dbReference>
<reference evidence="1" key="1">
    <citation type="submission" date="2019-10" db="EMBL/GenBank/DDBJ databases">
        <title>Draft genome sequece of Microseira wollei NIES-4236.</title>
        <authorList>
            <person name="Yamaguchi H."/>
            <person name="Suzuki S."/>
            <person name="Kawachi M."/>
        </authorList>
    </citation>
    <scope>NUCLEOTIDE SEQUENCE</scope>
    <source>
        <strain evidence="1">NIES-4236</strain>
    </source>
</reference>
<gene>
    <name evidence="1" type="ORF">MiSe_46850</name>
</gene>
<keyword evidence="2" id="KW-1185">Reference proteome</keyword>
<dbReference type="AlphaFoldDB" id="A0AAV3XEM1"/>
<comment type="caution">
    <text evidence="1">The sequence shown here is derived from an EMBL/GenBank/DDBJ whole genome shotgun (WGS) entry which is preliminary data.</text>
</comment>
<name>A0AAV3XEM1_9CYAN</name>
<organism evidence="1 2">
    <name type="scientific">Microseira wollei NIES-4236</name>
    <dbReference type="NCBI Taxonomy" id="2530354"/>
    <lineage>
        <taxon>Bacteria</taxon>
        <taxon>Bacillati</taxon>
        <taxon>Cyanobacteriota</taxon>
        <taxon>Cyanophyceae</taxon>
        <taxon>Oscillatoriophycideae</taxon>
        <taxon>Aerosakkonematales</taxon>
        <taxon>Aerosakkonemataceae</taxon>
        <taxon>Microseira</taxon>
    </lineage>
</organism>
<sequence length="115" mass="13132">MNTSTPINSTKFYRNALEPLVAEELERQLQHLPPQLVKYLQSEQIMAYALNRLPAMYATSIEGWQRQQLVAKNRFQNQIVVAVRQGIAAVQRDPLKVSTPLMLRENLESSLPSLV</sequence>
<dbReference type="RefSeq" id="WP_226585600.1">
    <property type="nucleotide sequence ID" value="NZ_BLAY01000077.1"/>
</dbReference>
<evidence type="ECO:0000313" key="2">
    <source>
        <dbReference type="Proteomes" id="UP001050975"/>
    </source>
</evidence>